<reference evidence="10 11" key="1">
    <citation type="submission" date="2019-07" db="EMBL/GenBank/DDBJ databases">
        <title>Draft genome assembly of a fouling barnacle, Amphibalanus amphitrite (Darwin, 1854): The first reference genome for Thecostraca.</title>
        <authorList>
            <person name="Kim W."/>
        </authorList>
    </citation>
    <scope>NUCLEOTIDE SEQUENCE [LARGE SCALE GENOMIC DNA]</scope>
    <source>
        <strain evidence="10">SNU_AA5</strain>
        <tissue evidence="10">Soma without cirri and trophi</tissue>
    </source>
</reference>
<dbReference type="HAMAP" id="MF_00692">
    <property type="entry name" value="SelO"/>
    <property type="match status" value="1"/>
</dbReference>
<evidence type="ECO:0000313" key="11">
    <source>
        <dbReference type="Proteomes" id="UP000440578"/>
    </source>
</evidence>
<comment type="similarity">
    <text evidence="2">Belongs to the SELO family.</text>
</comment>
<evidence type="ECO:0000256" key="9">
    <source>
        <dbReference type="ARBA" id="ARBA00031547"/>
    </source>
</evidence>
<keyword evidence="8" id="KW-0460">Magnesium</keyword>
<protein>
    <recommendedName>
        <fullName evidence="9">Selenoprotein O</fullName>
    </recommendedName>
</protein>
<accession>A0A6A4VM78</accession>
<dbReference type="InterPro" id="IPR003846">
    <property type="entry name" value="SelO"/>
</dbReference>
<evidence type="ECO:0000256" key="8">
    <source>
        <dbReference type="ARBA" id="ARBA00022842"/>
    </source>
</evidence>
<dbReference type="EMBL" id="VIIS01001602">
    <property type="protein sequence ID" value="KAF0295726.1"/>
    <property type="molecule type" value="Genomic_DNA"/>
</dbReference>
<dbReference type="EMBL" id="VIIS01001602">
    <property type="protein sequence ID" value="KAF0295725.1"/>
    <property type="molecule type" value="Genomic_DNA"/>
</dbReference>
<dbReference type="AlphaFoldDB" id="A0A6A4VM78"/>
<evidence type="ECO:0000256" key="3">
    <source>
        <dbReference type="ARBA" id="ARBA00022679"/>
    </source>
</evidence>
<evidence type="ECO:0000256" key="6">
    <source>
        <dbReference type="ARBA" id="ARBA00022741"/>
    </source>
</evidence>
<dbReference type="GO" id="GO:0046872">
    <property type="term" value="F:metal ion binding"/>
    <property type="evidence" value="ECO:0007669"/>
    <property type="project" value="UniProtKB-KW"/>
</dbReference>
<dbReference type="OrthoDB" id="10254721at2759"/>
<dbReference type="GO" id="GO:0005524">
    <property type="term" value="F:ATP binding"/>
    <property type="evidence" value="ECO:0007669"/>
    <property type="project" value="UniProtKB-KW"/>
</dbReference>
<dbReference type="Proteomes" id="UP000440578">
    <property type="component" value="Unassembled WGS sequence"/>
</dbReference>
<keyword evidence="6" id="KW-0547">Nucleotide-binding</keyword>
<keyword evidence="4" id="KW-0548">Nucleotidyltransferase</keyword>
<comment type="cofactor">
    <cofactor evidence="1">
        <name>Mg(2+)</name>
        <dbReference type="ChEBI" id="CHEBI:18420"/>
    </cofactor>
</comment>
<name>A0A6A4VM78_AMPAM</name>
<dbReference type="PANTHER" id="PTHR12153:SF18">
    <property type="entry name" value="SELENOPROTEIN O"/>
    <property type="match status" value="1"/>
</dbReference>
<dbReference type="EMBL" id="VIIS01001602">
    <property type="protein sequence ID" value="KAF0295727.1"/>
    <property type="molecule type" value="Genomic_DNA"/>
</dbReference>
<evidence type="ECO:0000256" key="5">
    <source>
        <dbReference type="ARBA" id="ARBA00022723"/>
    </source>
</evidence>
<sequence>MCDEFESLVRDTLRWHQDTYRHFPLDPSRENSVRFMVRGALFSRVRPTPFRSAVRLAAASPAALRLLDLGPEIGANSHFVDIVAGNDAVPGVPSLAHRYGGHQFGFWAEQLGDGRAHLIGEYTNSGGERWELQLKGSGRTPYSRYGDGRAVVRSSVREFLCSEAMHYLGVPTSRAATLVISDDRVVRDAFYDGRPVAERAAVVLRLAPCWFRFGSFEMLATDGDTENLRLLADYWCGFAHGVMNTDNMSILSITIDYGPFGFLDAYEPDFVPNHSDDMGRYSYGNQERVGRWNIEKLGAALRPLLPAEQAGQLGTALDAYTEAFAAEWRAKFSARLGLPASAEAEQLARRLLTLMERTGADFTMTFRQLGDVTQEQLKDGQLPDDMWALRTAAESARLEGVGRRRAIADAEKGEFAELQTLLAVLERPFDEQPDAEERGFAGRPPDWAARLMVSCSS</sequence>
<keyword evidence="7" id="KW-0067">ATP-binding</keyword>
<dbReference type="PANTHER" id="PTHR12153">
    <property type="entry name" value="SELENOPROTEIN O"/>
    <property type="match status" value="1"/>
</dbReference>
<dbReference type="GO" id="GO:0016779">
    <property type="term" value="F:nucleotidyltransferase activity"/>
    <property type="evidence" value="ECO:0007669"/>
    <property type="project" value="UniProtKB-KW"/>
</dbReference>
<evidence type="ECO:0000256" key="1">
    <source>
        <dbReference type="ARBA" id="ARBA00001946"/>
    </source>
</evidence>
<evidence type="ECO:0000256" key="2">
    <source>
        <dbReference type="ARBA" id="ARBA00009747"/>
    </source>
</evidence>
<keyword evidence="5" id="KW-0479">Metal-binding</keyword>
<keyword evidence="11" id="KW-1185">Reference proteome</keyword>
<keyword evidence="3" id="KW-0808">Transferase</keyword>
<comment type="caution">
    <text evidence="10">The sequence shown here is derived from an EMBL/GenBank/DDBJ whole genome shotgun (WGS) entry which is preliminary data.</text>
</comment>
<evidence type="ECO:0000256" key="7">
    <source>
        <dbReference type="ARBA" id="ARBA00022840"/>
    </source>
</evidence>
<evidence type="ECO:0000313" key="10">
    <source>
        <dbReference type="EMBL" id="KAF0295726.1"/>
    </source>
</evidence>
<organism evidence="10 11">
    <name type="scientific">Amphibalanus amphitrite</name>
    <name type="common">Striped barnacle</name>
    <name type="synonym">Balanus amphitrite</name>
    <dbReference type="NCBI Taxonomy" id="1232801"/>
    <lineage>
        <taxon>Eukaryota</taxon>
        <taxon>Metazoa</taxon>
        <taxon>Ecdysozoa</taxon>
        <taxon>Arthropoda</taxon>
        <taxon>Crustacea</taxon>
        <taxon>Multicrustacea</taxon>
        <taxon>Cirripedia</taxon>
        <taxon>Thoracica</taxon>
        <taxon>Thoracicalcarea</taxon>
        <taxon>Balanomorpha</taxon>
        <taxon>Balanoidea</taxon>
        <taxon>Balanidae</taxon>
        <taxon>Amphibalaninae</taxon>
        <taxon>Amphibalanus</taxon>
    </lineage>
</organism>
<evidence type="ECO:0000256" key="4">
    <source>
        <dbReference type="ARBA" id="ARBA00022695"/>
    </source>
</evidence>
<proteinExistence type="inferred from homology"/>
<gene>
    <name evidence="10" type="ORF">FJT64_006783</name>
</gene>
<dbReference type="Pfam" id="PF02696">
    <property type="entry name" value="SelO"/>
    <property type="match status" value="2"/>
</dbReference>